<proteinExistence type="predicted"/>
<organism evidence="4 5">
    <name type="scientific">Rhynchophorus ferrugineus</name>
    <name type="common">Red palm weevil</name>
    <name type="synonym">Curculio ferrugineus</name>
    <dbReference type="NCBI Taxonomy" id="354439"/>
    <lineage>
        <taxon>Eukaryota</taxon>
        <taxon>Metazoa</taxon>
        <taxon>Ecdysozoa</taxon>
        <taxon>Arthropoda</taxon>
        <taxon>Hexapoda</taxon>
        <taxon>Insecta</taxon>
        <taxon>Pterygota</taxon>
        <taxon>Neoptera</taxon>
        <taxon>Endopterygota</taxon>
        <taxon>Coleoptera</taxon>
        <taxon>Polyphaga</taxon>
        <taxon>Cucujiformia</taxon>
        <taxon>Curculionidae</taxon>
        <taxon>Dryophthorinae</taxon>
        <taxon>Rhynchophorus</taxon>
    </lineage>
</organism>
<dbReference type="SUPFAM" id="SSF57424">
    <property type="entry name" value="LDL receptor-like module"/>
    <property type="match status" value="1"/>
</dbReference>
<evidence type="ECO:0000256" key="3">
    <source>
        <dbReference type="SAM" id="SignalP"/>
    </source>
</evidence>
<comment type="caution">
    <text evidence="4">The sequence shown here is derived from an EMBL/GenBank/DDBJ whole genome shotgun (WGS) entry which is preliminary data.</text>
</comment>
<evidence type="ECO:0000256" key="1">
    <source>
        <dbReference type="ARBA" id="ARBA00023157"/>
    </source>
</evidence>
<dbReference type="PROSITE" id="PS50068">
    <property type="entry name" value="LDLRA_2"/>
    <property type="match status" value="1"/>
</dbReference>
<feature type="disulfide bond" evidence="2">
    <location>
        <begin position="31"/>
        <end position="49"/>
    </location>
</feature>
<protein>
    <submittedName>
        <fullName evidence="4">Uncharacterized protein</fullName>
    </submittedName>
</protein>
<comment type="caution">
    <text evidence="2">Lacks conserved residue(s) required for the propagation of feature annotation.</text>
</comment>
<feature type="chain" id="PRO_5032343533" evidence="3">
    <location>
        <begin position="21"/>
        <end position="78"/>
    </location>
</feature>
<dbReference type="PROSITE" id="PS01209">
    <property type="entry name" value="LDLRA_1"/>
    <property type="match status" value="1"/>
</dbReference>
<feature type="disulfide bond" evidence="2">
    <location>
        <begin position="24"/>
        <end position="36"/>
    </location>
</feature>
<keyword evidence="5" id="KW-1185">Reference proteome</keyword>
<evidence type="ECO:0000256" key="2">
    <source>
        <dbReference type="PROSITE-ProRule" id="PRU00124"/>
    </source>
</evidence>
<dbReference type="AlphaFoldDB" id="A0A834IMM9"/>
<reference evidence="4" key="1">
    <citation type="submission" date="2020-08" db="EMBL/GenBank/DDBJ databases">
        <title>Genome sequencing and assembly of the red palm weevil Rhynchophorus ferrugineus.</title>
        <authorList>
            <person name="Dias G.B."/>
            <person name="Bergman C.M."/>
            <person name="Manee M."/>
        </authorList>
    </citation>
    <scope>NUCLEOTIDE SEQUENCE</scope>
    <source>
        <strain evidence="4">AA-2017</strain>
        <tissue evidence="4">Whole larva</tissue>
    </source>
</reference>
<dbReference type="InterPro" id="IPR002172">
    <property type="entry name" value="LDrepeatLR_classA_rpt"/>
</dbReference>
<dbReference type="Gene3D" id="4.10.400.10">
    <property type="entry name" value="Low-density Lipoprotein Receptor"/>
    <property type="match status" value="1"/>
</dbReference>
<evidence type="ECO:0000313" key="5">
    <source>
        <dbReference type="Proteomes" id="UP000625711"/>
    </source>
</evidence>
<keyword evidence="1 2" id="KW-1015">Disulfide bond</keyword>
<feature type="signal peptide" evidence="3">
    <location>
        <begin position="1"/>
        <end position="20"/>
    </location>
</feature>
<dbReference type="EMBL" id="JAACXV010000291">
    <property type="protein sequence ID" value="KAF7280495.1"/>
    <property type="molecule type" value="Genomic_DNA"/>
</dbReference>
<accession>A0A834IMM9</accession>
<dbReference type="InterPro" id="IPR023415">
    <property type="entry name" value="LDLR_class-A_CS"/>
</dbReference>
<evidence type="ECO:0000313" key="4">
    <source>
        <dbReference type="EMBL" id="KAF7280495.1"/>
    </source>
</evidence>
<dbReference type="CDD" id="cd00112">
    <property type="entry name" value="LDLa"/>
    <property type="match status" value="1"/>
</dbReference>
<dbReference type="OrthoDB" id="19606at2759"/>
<dbReference type="Proteomes" id="UP000625711">
    <property type="component" value="Unassembled WGS sequence"/>
</dbReference>
<dbReference type="Pfam" id="PF00057">
    <property type="entry name" value="Ldl_recept_a"/>
    <property type="match status" value="1"/>
</dbReference>
<dbReference type="InterPro" id="IPR036055">
    <property type="entry name" value="LDL_receptor-like_sf"/>
</dbReference>
<name>A0A834IMM9_RHYFE</name>
<sequence length="78" mass="8600">MLLLACGILLLLGVPQEVSSGAACRISEFPCRNGKCVLLNGYCDGKDDCGDMSDEPMYCTDKIFKLIFKKTSSKWKDD</sequence>
<dbReference type="SMART" id="SM00192">
    <property type="entry name" value="LDLa"/>
    <property type="match status" value="1"/>
</dbReference>
<keyword evidence="3" id="KW-0732">Signal</keyword>
<gene>
    <name evidence="4" type="ORF">GWI33_005834</name>
</gene>